<dbReference type="PATRIC" id="fig|1544413.3.peg.1225"/>
<comment type="caution">
    <text evidence="1">The sequence shown here is derived from an EMBL/GenBank/DDBJ whole genome shotgun (WGS) entry which is preliminary data.</text>
</comment>
<evidence type="ECO:0000313" key="1">
    <source>
        <dbReference type="EMBL" id="KQB86297.1"/>
    </source>
</evidence>
<evidence type="ECO:0000313" key="2">
    <source>
        <dbReference type="Proteomes" id="UP000050488"/>
    </source>
</evidence>
<dbReference type="Proteomes" id="UP000050488">
    <property type="component" value="Unassembled WGS sequence"/>
</dbReference>
<keyword evidence="2" id="KW-1185">Reference proteome</keyword>
<reference evidence="1 2" key="1">
    <citation type="submission" date="2015-10" db="EMBL/GenBank/DDBJ databases">
        <title>Corynebacteirum lowii and Corynebacterium oculi species nova, derived from human clinical disease and and emended description of Corynebacterium mastiditis.</title>
        <authorList>
            <person name="Bernard K."/>
            <person name="Pacheco A.L."/>
            <person name="Mcdougall C."/>
            <person name="Burtx T."/>
            <person name="Weibe D."/>
            <person name="Tyler S."/>
            <person name="Olson A.B."/>
            <person name="Cnockaert M."/>
            <person name="Eguchi H."/>
            <person name="Kuwahara T."/>
            <person name="Nakayama-Imaohji H."/>
            <person name="Boudewijins M."/>
            <person name="Van Hoecke F."/>
            <person name="Bernier A.-M."/>
            <person name="Vandamme P."/>
        </authorList>
    </citation>
    <scope>NUCLEOTIDE SEQUENCE [LARGE SCALE GENOMIC DNA]</scope>
    <source>
        <strain evidence="1 2">NML 130206</strain>
    </source>
</reference>
<proteinExistence type="predicted"/>
<name>A0A0Q0YI29_9CORY</name>
<accession>A0A0Q0YI29</accession>
<organism evidence="1 2">
    <name type="scientific">Corynebacterium lowii</name>
    <dbReference type="NCBI Taxonomy" id="1544413"/>
    <lineage>
        <taxon>Bacteria</taxon>
        <taxon>Bacillati</taxon>
        <taxon>Actinomycetota</taxon>
        <taxon>Actinomycetes</taxon>
        <taxon>Mycobacteriales</taxon>
        <taxon>Corynebacteriaceae</taxon>
        <taxon>Corynebacterium</taxon>
    </lineage>
</organism>
<dbReference type="EMBL" id="LKEV01000003">
    <property type="protein sequence ID" value="KQB86297.1"/>
    <property type="molecule type" value="Genomic_DNA"/>
</dbReference>
<protein>
    <submittedName>
        <fullName evidence="1">Uncharacterized protein</fullName>
    </submittedName>
</protein>
<dbReference type="AlphaFoldDB" id="A0A0Q0YI29"/>
<sequence>MDVKDYINSAILTPENDVSGELKNPEYCVTFWKEEESDDLESRFSTRRYKCSHATGIMEVISWAEDNVKPKESIAILFIQVCVDEQGERYDSMHLVHGVYPEGVETSPGADFSWTMRKATDA</sequence>
<gene>
    <name evidence="1" type="ORF">Clow_01216</name>
</gene>